<keyword evidence="2" id="KW-0677">Repeat</keyword>
<sequence>CFSKSLKPSYPCCKNDKVVYVDKSGEWGIENGKWCGIGNGYDPSNTCFSLALGYPCCQSCKVLYTDKSGDWGVENKKWCGIKDSCASPIENP</sequence>
<evidence type="ECO:0000256" key="1">
    <source>
        <dbReference type="ARBA" id="ARBA00022729"/>
    </source>
</evidence>
<keyword evidence="3" id="KW-0378">Hydrolase</keyword>
<proteinExistence type="predicted"/>
<keyword evidence="6" id="KW-1185">Reference proteome</keyword>
<dbReference type="Gene3D" id="3.90.1220.10">
    <property type="entry name" value="Cellulose docking domain, dockering"/>
    <property type="match status" value="2"/>
</dbReference>
<dbReference type="InterPro" id="IPR009034">
    <property type="entry name" value="Dockerin_dom_fun_sf"/>
</dbReference>
<name>A0A1Y1VTU1_9FUNG</name>
<dbReference type="PROSITE" id="PS51763">
    <property type="entry name" value="CBM10"/>
    <property type="match status" value="2"/>
</dbReference>
<keyword evidence="1" id="KW-0732">Signal</keyword>
<evidence type="ECO:0000259" key="4">
    <source>
        <dbReference type="PROSITE" id="PS51763"/>
    </source>
</evidence>
<dbReference type="Pfam" id="PF02013">
    <property type="entry name" value="CBM_10"/>
    <property type="match status" value="2"/>
</dbReference>
<feature type="non-terminal residue" evidence="5">
    <location>
        <position position="92"/>
    </location>
</feature>
<evidence type="ECO:0000256" key="3">
    <source>
        <dbReference type="ARBA" id="ARBA00022801"/>
    </source>
</evidence>
<evidence type="ECO:0000256" key="2">
    <source>
        <dbReference type="ARBA" id="ARBA00022737"/>
    </source>
</evidence>
<feature type="non-terminal residue" evidence="5">
    <location>
        <position position="1"/>
    </location>
</feature>
<dbReference type="EMBL" id="MCFG01000503">
    <property type="protein sequence ID" value="ORX64712.1"/>
    <property type="molecule type" value="Genomic_DNA"/>
</dbReference>
<dbReference type="Proteomes" id="UP000193944">
    <property type="component" value="Unassembled WGS sequence"/>
</dbReference>
<reference evidence="5 6" key="2">
    <citation type="submission" date="2016-08" db="EMBL/GenBank/DDBJ databases">
        <title>Pervasive Adenine N6-methylation of Active Genes in Fungi.</title>
        <authorList>
            <consortium name="DOE Joint Genome Institute"/>
            <person name="Mondo S.J."/>
            <person name="Dannebaum R.O."/>
            <person name="Kuo R.C."/>
            <person name="Labutti K."/>
            <person name="Haridas S."/>
            <person name="Kuo A."/>
            <person name="Salamov A."/>
            <person name="Ahrendt S.R."/>
            <person name="Lipzen A."/>
            <person name="Sullivan W."/>
            <person name="Andreopoulos W.B."/>
            <person name="Clum A."/>
            <person name="Lindquist E."/>
            <person name="Daum C."/>
            <person name="Ramamoorthy G.K."/>
            <person name="Gryganskyi A."/>
            <person name="Culley D."/>
            <person name="Magnuson J.K."/>
            <person name="James T.Y."/>
            <person name="O'Malley M.A."/>
            <person name="Stajich J.E."/>
            <person name="Spatafora J.W."/>
            <person name="Visel A."/>
            <person name="Grigoriev I.V."/>
        </authorList>
    </citation>
    <scope>NUCLEOTIDE SEQUENCE [LARGE SCALE GENOMIC DNA]</scope>
    <source>
        <strain evidence="5 6">S4</strain>
    </source>
</reference>
<feature type="domain" description="CBM10" evidence="4">
    <location>
        <begin position="1"/>
        <end position="38"/>
    </location>
</feature>
<evidence type="ECO:0000313" key="6">
    <source>
        <dbReference type="Proteomes" id="UP000193944"/>
    </source>
</evidence>
<reference evidence="5 6" key="1">
    <citation type="submission" date="2016-08" db="EMBL/GenBank/DDBJ databases">
        <title>A Parts List for Fungal Cellulosomes Revealed by Comparative Genomics.</title>
        <authorList>
            <consortium name="DOE Joint Genome Institute"/>
            <person name="Haitjema C.H."/>
            <person name="Gilmore S.P."/>
            <person name="Henske J.K."/>
            <person name="Solomon K.V."/>
            <person name="De Groot R."/>
            <person name="Kuo A."/>
            <person name="Mondo S.J."/>
            <person name="Salamov A.A."/>
            <person name="Labutti K."/>
            <person name="Zhao Z."/>
            <person name="Chiniquy J."/>
            <person name="Barry K."/>
            <person name="Brewer H.M."/>
            <person name="Purvine S.O."/>
            <person name="Wright A.T."/>
            <person name="Boxma B."/>
            <person name="Van Alen T."/>
            <person name="Hackstein J.H."/>
            <person name="Baker S.E."/>
            <person name="Grigoriev I.V."/>
            <person name="O'Malley M.A."/>
        </authorList>
    </citation>
    <scope>NUCLEOTIDE SEQUENCE [LARGE SCALE GENOMIC DNA]</scope>
    <source>
        <strain evidence="5 6">S4</strain>
    </source>
</reference>
<gene>
    <name evidence="5" type="ORF">BCR32DRAFT_193221</name>
</gene>
<evidence type="ECO:0000313" key="5">
    <source>
        <dbReference type="EMBL" id="ORX64712.1"/>
    </source>
</evidence>
<dbReference type="SUPFAM" id="SSF64571">
    <property type="entry name" value="Cellulose docking domain, dockering"/>
    <property type="match status" value="2"/>
</dbReference>
<organism evidence="5 6">
    <name type="scientific">Anaeromyces robustus</name>
    <dbReference type="NCBI Taxonomy" id="1754192"/>
    <lineage>
        <taxon>Eukaryota</taxon>
        <taxon>Fungi</taxon>
        <taxon>Fungi incertae sedis</taxon>
        <taxon>Chytridiomycota</taxon>
        <taxon>Chytridiomycota incertae sedis</taxon>
        <taxon>Neocallimastigomycetes</taxon>
        <taxon>Neocallimastigales</taxon>
        <taxon>Neocallimastigaceae</taxon>
        <taxon>Anaeromyces</taxon>
    </lineage>
</organism>
<dbReference type="OrthoDB" id="10366311at2759"/>
<dbReference type="GO" id="GO:0016787">
    <property type="term" value="F:hydrolase activity"/>
    <property type="evidence" value="ECO:0007669"/>
    <property type="project" value="UniProtKB-KW"/>
</dbReference>
<dbReference type="InterPro" id="IPR002883">
    <property type="entry name" value="CBM10/Dockerin_dom"/>
</dbReference>
<dbReference type="AlphaFoldDB" id="A0A1Y1VTU1"/>
<feature type="domain" description="CBM10" evidence="4">
    <location>
        <begin position="46"/>
        <end position="82"/>
    </location>
</feature>
<accession>A0A1Y1VTU1</accession>
<comment type="caution">
    <text evidence="5">The sequence shown here is derived from an EMBL/GenBank/DDBJ whole genome shotgun (WGS) entry which is preliminary data.</text>
</comment>
<protein>
    <recommendedName>
        <fullName evidence="4">CBM10 domain-containing protein</fullName>
    </recommendedName>
</protein>